<feature type="transmembrane region" description="Helical" evidence="12">
    <location>
        <begin position="12"/>
        <end position="31"/>
    </location>
</feature>
<keyword evidence="7 12" id="KW-0256">Endoplasmic reticulum</keyword>
<feature type="transmembrane region" description="Helical" evidence="12">
    <location>
        <begin position="229"/>
        <end position="253"/>
    </location>
</feature>
<dbReference type="FunCoup" id="A0A1Y1UEJ1">
    <property type="interactions" value="167"/>
</dbReference>
<dbReference type="Proteomes" id="UP000193218">
    <property type="component" value="Unassembled WGS sequence"/>
</dbReference>
<evidence type="ECO:0000313" key="14">
    <source>
        <dbReference type="Proteomes" id="UP000193218"/>
    </source>
</evidence>
<dbReference type="GO" id="GO:0006487">
    <property type="term" value="P:protein N-linked glycosylation"/>
    <property type="evidence" value="ECO:0007669"/>
    <property type="project" value="TreeGrafter"/>
</dbReference>
<feature type="transmembrane region" description="Helical" evidence="12">
    <location>
        <begin position="75"/>
        <end position="94"/>
    </location>
</feature>
<evidence type="ECO:0000256" key="2">
    <source>
        <dbReference type="ARBA" id="ARBA00004922"/>
    </source>
</evidence>
<proteinExistence type="inferred from homology"/>
<dbReference type="InParanoid" id="A0A1Y1UEJ1"/>
<comment type="caution">
    <text evidence="13">The sequence shown here is derived from an EMBL/GenBank/DDBJ whole genome shotgun (WGS) entry which is preliminary data.</text>
</comment>
<protein>
    <recommendedName>
        <fullName evidence="12">Mannosyltransferase</fullName>
        <ecNumber evidence="12">2.4.1.-</ecNumber>
    </recommendedName>
</protein>
<keyword evidence="5 13" id="KW-0808">Transferase</keyword>
<dbReference type="OrthoDB" id="19039at2759"/>
<evidence type="ECO:0000256" key="4">
    <source>
        <dbReference type="ARBA" id="ARBA00022676"/>
    </source>
</evidence>
<evidence type="ECO:0000256" key="5">
    <source>
        <dbReference type="ARBA" id="ARBA00022679"/>
    </source>
</evidence>
<dbReference type="UniPathway" id="UPA00378"/>
<dbReference type="STRING" id="4999.A0A1Y1UEJ1"/>
<keyword evidence="8 12" id="KW-1133">Transmembrane helix</keyword>
<evidence type="ECO:0000256" key="12">
    <source>
        <dbReference type="RuleBase" id="RU363075"/>
    </source>
</evidence>
<evidence type="ECO:0000256" key="8">
    <source>
        <dbReference type="ARBA" id="ARBA00022989"/>
    </source>
</evidence>
<dbReference type="EC" id="2.4.1.-" evidence="12"/>
<organism evidence="13 14">
    <name type="scientific">Kockovaella imperatae</name>
    <dbReference type="NCBI Taxonomy" id="4999"/>
    <lineage>
        <taxon>Eukaryota</taxon>
        <taxon>Fungi</taxon>
        <taxon>Dikarya</taxon>
        <taxon>Basidiomycota</taxon>
        <taxon>Agaricomycotina</taxon>
        <taxon>Tremellomycetes</taxon>
        <taxon>Tremellales</taxon>
        <taxon>Cuniculitremaceae</taxon>
        <taxon>Kockovaella</taxon>
    </lineage>
</organism>
<keyword evidence="14" id="KW-1185">Reference proteome</keyword>
<dbReference type="PANTHER" id="PTHR22760:SF1">
    <property type="entry name" value="DOL-P-MAN:MAN(7)GLCNAC(2)-PP-DOL ALPHA-1,6-MANNOSYLTRANSFERASE"/>
    <property type="match status" value="1"/>
</dbReference>
<comment type="pathway">
    <text evidence="2">Protein modification; protein glycosylation.</text>
</comment>
<evidence type="ECO:0000256" key="7">
    <source>
        <dbReference type="ARBA" id="ARBA00022824"/>
    </source>
</evidence>
<feature type="transmembrane region" description="Helical" evidence="12">
    <location>
        <begin position="341"/>
        <end position="360"/>
    </location>
</feature>
<reference evidence="13 14" key="1">
    <citation type="submission" date="2017-03" db="EMBL/GenBank/DDBJ databases">
        <title>Widespread Adenine N6-methylation of Active Genes in Fungi.</title>
        <authorList>
            <consortium name="DOE Joint Genome Institute"/>
            <person name="Mondo S.J."/>
            <person name="Dannebaum R.O."/>
            <person name="Kuo R.C."/>
            <person name="Louie K.B."/>
            <person name="Bewick A.J."/>
            <person name="Labutti K."/>
            <person name="Haridas S."/>
            <person name="Kuo A."/>
            <person name="Salamov A."/>
            <person name="Ahrendt S.R."/>
            <person name="Lau R."/>
            <person name="Bowen B.P."/>
            <person name="Lipzen A."/>
            <person name="Sullivan W."/>
            <person name="Andreopoulos W.B."/>
            <person name="Clum A."/>
            <person name="Lindquist E."/>
            <person name="Daum C."/>
            <person name="Northen T.R."/>
            <person name="Ramamoorthy G."/>
            <person name="Schmitz R.J."/>
            <person name="Gryganskyi A."/>
            <person name="Culley D."/>
            <person name="Magnuson J."/>
            <person name="James T.Y."/>
            <person name="O'Malley M.A."/>
            <person name="Stajich J.E."/>
            <person name="Spatafora J.W."/>
            <person name="Visel A."/>
            <person name="Grigoriev I.V."/>
        </authorList>
    </citation>
    <scope>NUCLEOTIDE SEQUENCE [LARGE SCALE GENOMIC DNA]</scope>
    <source>
        <strain evidence="13 14">NRRL Y-17943</strain>
    </source>
</reference>
<dbReference type="PANTHER" id="PTHR22760">
    <property type="entry name" value="GLYCOSYLTRANSFERASE"/>
    <property type="match status" value="1"/>
</dbReference>
<keyword evidence="6 12" id="KW-0812">Transmembrane</keyword>
<evidence type="ECO:0000256" key="10">
    <source>
        <dbReference type="ARBA" id="ARBA00044721"/>
    </source>
</evidence>
<comment type="catalytic activity">
    <reaction evidence="11">
        <text>an alpha-D-Man-(1-&gt;2)-alpha-D-Man-(1-&gt;2)-alpha-D-Man-(1-&gt;3)-[alpha-D-Man-(1-&gt;2)-alpha-D-Man-(1-&gt;3)-alpha-D-Man-(1-&gt;6)]-beta-D-Man-(1-&gt;4)-beta-D-GlcNAc-(1-&gt;4)-alpha-D-GlcNAc-diphospho-di-trans,poly-cis-dolichol + a di-trans,poly-cis-dolichyl beta-D-mannosyl phosphate = an alpha-D-Man-(1-&gt;2)-alpha-D-Man-(1-&gt;2)-alpha-D-Man-(1-&gt;3)-[alpha-D-Man-(1-&gt;2)-alpha-D-Man-(1-&gt;3)-[alpha-D-Man-(1-&gt;6)]-alpha-D-Man-(1-&gt;6)]-beta-D-Man-(1-&gt;4)-beta-D-GlcNAc-(1-&gt;4)-alpha-D-GlcNAc-diphospho-di-trans,poly-cis-dolichol + a di-trans,poly-cis-dolichyl phosphate + H(+)</text>
        <dbReference type="Rhea" id="RHEA:29535"/>
        <dbReference type="Rhea" id="RHEA-COMP:19498"/>
        <dbReference type="Rhea" id="RHEA-COMP:19501"/>
        <dbReference type="Rhea" id="RHEA-COMP:19518"/>
        <dbReference type="Rhea" id="RHEA-COMP:19519"/>
        <dbReference type="ChEBI" id="CHEBI:15378"/>
        <dbReference type="ChEBI" id="CHEBI:57683"/>
        <dbReference type="ChEBI" id="CHEBI:58211"/>
        <dbReference type="ChEBI" id="CHEBI:132517"/>
        <dbReference type="ChEBI" id="CHEBI:132519"/>
        <dbReference type="EC" id="2.4.1.260"/>
    </reaction>
    <physiologicalReaction direction="left-to-right" evidence="11">
        <dbReference type="Rhea" id="RHEA:29536"/>
    </physiologicalReaction>
</comment>
<accession>A0A1Y1UEJ1</accession>
<feature type="transmembrane region" description="Helical" evidence="12">
    <location>
        <begin position="306"/>
        <end position="329"/>
    </location>
</feature>
<evidence type="ECO:0000313" key="13">
    <source>
        <dbReference type="EMBL" id="ORX35947.1"/>
    </source>
</evidence>
<evidence type="ECO:0000256" key="6">
    <source>
        <dbReference type="ARBA" id="ARBA00022692"/>
    </source>
</evidence>
<comment type="similarity">
    <text evidence="3 12">Belongs to the glycosyltransferase 22 family.</text>
</comment>
<dbReference type="InterPro" id="IPR005599">
    <property type="entry name" value="GPI_mannosylTrfase"/>
</dbReference>
<keyword evidence="9 12" id="KW-0472">Membrane</keyword>
<feature type="transmembrane region" description="Helical" evidence="12">
    <location>
        <begin position="135"/>
        <end position="153"/>
    </location>
</feature>
<dbReference type="GO" id="GO:0052917">
    <property type="term" value="F:dol-P-Man:Man(7)GlcNAc(2)-PP-Dol alpha-1,6-mannosyltransferase activity"/>
    <property type="evidence" value="ECO:0007669"/>
    <property type="project" value="UniProtKB-EC"/>
</dbReference>
<name>A0A1Y1UEJ1_9TREE</name>
<comment type="function">
    <text evidence="10">Mannosyltransferase that operates in the biosynthetic pathway of dolichol-linked oligosaccharides, the glycan precursors employed in protein asparagine (N)-glycosylation. The assembly of dolichol-linked oligosaccharides begins on the cytosolic side of the endoplasmic reticulum membrane and finishes in its lumen. The sequential addition of sugars to dolichol pyrophosphate produces dolichol-linked oligosaccharides containing fourteen sugars, including two GlcNAcs, nine mannoses and three glucoses. Once assembled, the oligosaccharide is transferred from the lipid to nascent proteins by oligosaccharyltransferases. In the lumen of the endoplasmic reticulum, adds the eighth mannose residue in an alpha-1,6 linkage onto Man(7)GlcNAc(2)-PP-dolichol to produce Man(8)GlcNAc(2)-PP-dolichol.</text>
</comment>
<gene>
    <name evidence="13" type="ORF">BD324DRAFT_629608</name>
</gene>
<dbReference type="GO" id="GO:0005789">
    <property type="term" value="C:endoplasmic reticulum membrane"/>
    <property type="evidence" value="ECO:0007669"/>
    <property type="project" value="UniProtKB-SubCell"/>
</dbReference>
<dbReference type="AlphaFoldDB" id="A0A1Y1UEJ1"/>
<evidence type="ECO:0000256" key="9">
    <source>
        <dbReference type="ARBA" id="ARBA00023136"/>
    </source>
</evidence>
<feature type="transmembrane region" description="Helical" evidence="12">
    <location>
        <begin position="398"/>
        <end position="418"/>
    </location>
</feature>
<dbReference type="RefSeq" id="XP_021870076.1">
    <property type="nucleotide sequence ID" value="XM_022016234.1"/>
</dbReference>
<evidence type="ECO:0000256" key="1">
    <source>
        <dbReference type="ARBA" id="ARBA00004477"/>
    </source>
</evidence>
<evidence type="ECO:0000256" key="11">
    <source>
        <dbReference type="ARBA" id="ARBA00048899"/>
    </source>
</evidence>
<dbReference type="Pfam" id="PF03901">
    <property type="entry name" value="Glyco_transf_22"/>
    <property type="match status" value="1"/>
</dbReference>
<feature type="transmembrane region" description="Helical" evidence="12">
    <location>
        <begin position="366"/>
        <end position="386"/>
    </location>
</feature>
<sequence>MPPSTKQLRRKLINVLPNLVPIAVYSLHVFLAPYTKVEESFTLHAIHDVLAHGLSPTRLQHWDHVAFPGAVPRSFMPAILIGLLSYPLAALSISLGWVKTRVDVQILVRLILAVVSAHCFNHLSRTLRQRYGASVRLWFVLLSMTQFHIPFYAGRTLPNFMALPFVTLSFSLILRSGISSIPAKVSSARIRKSIILLTATATIIRLELAALLLPIVLSLLMFGRLTLETALIAGTVGGIGSLLVCSPFDLILWRPTLTHPDFPFDSYLQLIWPEATSLWYNLFLGKASDWGESPWWYYLVNALPKISLSSLPLAGLGMVLWFAGALRLIKPARTMSGAKDVMESFLLGGCCLVLVMSCIGHKEWRFVVYVVPIFNIVAAFTADYLWQFPWRRLRPLARVGLVGLVCLNLAFTALSTYISAYNYPGGQVWRILHSLPMSGSKPVIHYTNYPLQTGASLFTFTHIPLQSRALPLTQNEWTYSKSEDQHLETPSGALSAGLDYVVLDANLYSSWEDTRDWHVVGTVQGLGKWRRIGKWMLGMDKEIKIYVMGRADGDVRGAGGIIEV</sequence>
<dbReference type="EMBL" id="NBSH01000009">
    <property type="protein sequence ID" value="ORX35947.1"/>
    <property type="molecule type" value="Genomic_DNA"/>
</dbReference>
<evidence type="ECO:0000256" key="3">
    <source>
        <dbReference type="ARBA" id="ARBA00007063"/>
    </source>
</evidence>
<comment type="subcellular location">
    <subcellularLocation>
        <location evidence="1 12">Endoplasmic reticulum membrane</location>
        <topology evidence="1 12">Multi-pass membrane protein</topology>
    </subcellularLocation>
</comment>
<feature type="transmembrane region" description="Helical" evidence="12">
    <location>
        <begin position="194"/>
        <end position="222"/>
    </location>
</feature>
<dbReference type="GeneID" id="33558043"/>
<keyword evidence="4 12" id="KW-0328">Glycosyltransferase</keyword>